<dbReference type="InterPro" id="IPR032710">
    <property type="entry name" value="NTF2-like_dom_sf"/>
</dbReference>
<sequence>MTDELKRIGEALVAHCRNGTEAEGLAALYAEDAVSVEAMDMGQGREAQGLEAIRGKHAWWESAMEVHESTADGPYPHGPDRFGVIFTADATNRESGERHAMKEIAIYTVRDGKIVREEFFYG</sequence>
<dbReference type="InterPro" id="IPR046860">
    <property type="entry name" value="SnoaL_5"/>
</dbReference>
<reference evidence="2 3" key="1">
    <citation type="submission" date="2023-04" db="EMBL/GenBank/DDBJ databases">
        <title>Marinoamorphus aggregata gen. nov., sp. Nov., isolate from tissue of brittle star Ophioplocus japonicus.</title>
        <authorList>
            <person name="Kawano K."/>
            <person name="Sawayama S."/>
            <person name="Nakagawa S."/>
        </authorList>
    </citation>
    <scope>NUCLEOTIDE SEQUENCE [LARGE SCALE GENOMIC DNA]</scope>
    <source>
        <strain evidence="2 3">NKW23</strain>
    </source>
</reference>
<keyword evidence="3" id="KW-1185">Reference proteome</keyword>
<evidence type="ECO:0000313" key="3">
    <source>
        <dbReference type="Proteomes" id="UP001239909"/>
    </source>
</evidence>
<dbReference type="EMBL" id="BSYI01000018">
    <property type="protein sequence ID" value="GMG83335.1"/>
    <property type="molecule type" value="Genomic_DNA"/>
</dbReference>
<proteinExistence type="predicted"/>
<gene>
    <name evidence="2" type="ORF">LNKW23_25480</name>
</gene>
<comment type="caution">
    <text evidence="2">The sequence shown here is derived from an EMBL/GenBank/DDBJ whole genome shotgun (WGS) entry which is preliminary data.</text>
</comment>
<dbReference type="Gene3D" id="3.10.450.50">
    <property type="match status" value="1"/>
</dbReference>
<protein>
    <recommendedName>
        <fullName evidence="1">SnoaL-like domain-containing protein</fullName>
    </recommendedName>
</protein>
<evidence type="ECO:0000259" key="1">
    <source>
        <dbReference type="Pfam" id="PF20409"/>
    </source>
</evidence>
<accession>A0ABQ6LR31</accession>
<organism evidence="2 3">
    <name type="scientific">Paralimibaculum aggregatum</name>
    <dbReference type="NCBI Taxonomy" id="3036245"/>
    <lineage>
        <taxon>Bacteria</taxon>
        <taxon>Pseudomonadati</taxon>
        <taxon>Pseudomonadota</taxon>
        <taxon>Alphaproteobacteria</taxon>
        <taxon>Rhodobacterales</taxon>
        <taxon>Paracoccaceae</taxon>
        <taxon>Paralimibaculum</taxon>
    </lineage>
</organism>
<name>A0ABQ6LR31_9RHOB</name>
<evidence type="ECO:0000313" key="2">
    <source>
        <dbReference type="EMBL" id="GMG83335.1"/>
    </source>
</evidence>
<dbReference type="Proteomes" id="UP001239909">
    <property type="component" value="Unassembled WGS sequence"/>
</dbReference>
<dbReference type="SUPFAM" id="SSF54427">
    <property type="entry name" value="NTF2-like"/>
    <property type="match status" value="1"/>
</dbReference>
<feature type="domain" description="SnoaL-like" evidence="1">
    <location>
        <begin position="27"/>
        <end position="121"/>
    </location>
</feature>
<dbReference type="Pfam" id="PF20409">
    <property type="entry name" value="SnoaL_5"/>
    <property type="match status" value="1"/>
</dbReference>